<evidence type="ECO:0000313" key="11">
    <source>
        <dbReference type="Proteomes" id="UP001190700"/>
    </source>
</evidence>
<dbReference type="InterPro" id="IPR001876">
    <property type="entry name" value="Znf_RanBP2"/>
</dbReference>
<dbReference type="GO" id="GO:0031422">
    <property type="term" value="C:RecQ family helicase-topoisomerase III complex"/>
    <property type="evidence" value="ECO:0007669"/>
    <property type="project" value="TreeGrafter"/>
</dbReference>
<dbReference type="GO" id="GO:0000166">
    <property type="term" value="F:nucleotide binding"/>
    <property type="evidence" value="ECO:0007669"/>
    <property type="project" value="InterPro"/>
</dbReference>
<dbReference type="PANTHER" id="PTHR14790">
    <property type="entry name" value="RECQ-MEDIATED GENOME INSTABILITY PROTEIN 1 RMI1"/>
    <property type="match status" value="1"/>
</dbReference>
<dbReference type="Pfam" id="PF08585">
    <property type="entry name" value="RMI1_N_C"/>
    <property type="match status" value="1"/>
</dbReference>
<feature type="region of interest" description="Disordered" evidence="8">
    <location>
        <begin position="332"/>
        <end position="367"/>
    </location>
</feature>
<dbReference type="Gene3D" id="2.40.50.770">
    <property type="entry name" value="RecQ-mediated genome instability protein Rmi1, C-terminal domain"/>
    <property type="match status" value="1"/>
</dbReference>
<evidence type="ECO:0000256" key="7">
    <source>
        <dbReference type="PROSITE-ProRule" id="PRU00322"/>
    </source>
</evidence>
<feature type="compositionally biased region" description="Basic and acidic residues" evidence="8">
    <location>
        <begin position="546"/>
        <end position="571"/>
    </location>
</feature>
<dbReference type="PROSITE" id="PS01358">
    <property type="entry name" value="ZF_RANBP2_1"/>
    <property type="match status" value="1"/>
</dbReference>
<organism evidence="10 11">
    <name type="scientific">Cymbomonas tetramitiformis</name>
    <dbReference type="NCBI Taxonomy" id="36881"/>
    <lineage>
        <taxon>Eukaryota</taxon>
        <taxon>Viridiplantae</taxon>
        <taxon>Chlorophyta</taxon>
        <taxon>Pyramimonadophyceae</taxon>
        <taxon>Pyramimonadales</taxon>
        <taxon>Pyramimonadaceae</taxon>
        <taxon>Cymbomonas</taxon>
    </lineage>
</organism>
<comment type="similarity">
    <text evidence="1">Belongs to the RMI1 family.</text>
</comment>
<keyword evidence="11" id="KW-1185">Reference proteome</keyword>
<feature type="compositionally biased region" description="Gly residues" evidence="8">
    <location>
        <begin position="476"/>
        <end position="487"/>
    </location>
</feature>
<keyword evidence="5" id="KW-0862">Zinc</keyword>
<feature type="compositionally biased region" description="Low complexity" evidence="8">
    <location>
        <begin position="349"/>
        <end position="361"/>
    </location>
</feature>
<dbReference type="AlphaFoldDB" id="A0AAE0BIT9"/>
<dbReference type="GO" id="GO:0000724">
    <property type="term" value="P:double-strand break repair via homologous recombination"/>
    <property type="evidence" value="ECO:0007669"/>
    <property type="project" value="TreeGrafter"/>
</dbReference>
<dbReference type="GO" id="GO:0000712">
    <property type="term" value="P:resolution of meiotic recombination intermediates"/>
    <property type="evidence" value="ECO:0007669"/>
    <property type="project" value="TreeGrafter"/>
</dbReference>
<dbReference type="InterPro" id="IPR042470">
    <property type="entry name" value="RMI1_N_C_sf"/>
</dbReference>
<feature type="compositionally biased region" description="Low complexity" evidence="8">
    <location>
        <begin position="508"/>
        <end position="518"/>
    </location>
</feature>
<gene>
    <name evidence="10" type="ORF">CYMTET_53076</name>
</gene>
<evidence type="ECO:0000259" key="9">
    <source>
        <dbReference type="PROSITE" id="PS50199"/>
    </source>
</evidence>
<dbReference type="GO" id="GO:0016604">
    <property type="term" value="C:nuclear body"/>
    <property type="evidence" value="ECO:0007669"/>
    <property type="project" value="TreeGrafter"/>
</dbReference>
<comment type="caution">
    <text evidence="10">The sequence shown here is derived from an EMBL/GenBank/DDBJ whole genome shotgun (WGS) entry which is preliminary data.</text>
</comment>
<feature type="domain" description="RanBP2-type" evidence="9">
    <location>
        <begin position="290"/>
        <end position="319"/>
    </location>
</feature>
<dbReference type="GO" id="GO:0008270">
    <property type="term" value="F:zinc ion binding"/>
    <property type="evidence" value="ECO:0007669"/>
    <property type="project" value="UniProtKB-KW"/>
</dbReference>
<evidence type="ECO:0000256" key="6">
    <source>
        <dbReference type="ARBA" id="ARBA00077519"/>
    </source>
</evidence>
<feature type="compositionally biased region" description="Polar residues" evidence="8">
    <location>
        <begin position="491"/>
        <end position="503"/>
    </location>
</feature>
<accession>A0AAE0BIT9</accession>
<evidence type="ECO:0000256" key="5">
    <source>
        <dbReference type="ARBA" id="ARBA00022833"/>
    </source>
</evidence>
<reference evidence="10 11" key="1">
    <citation type="journal article" date="2015" name="Genome Biol. Evol.">
        <title>Comparative Genomics of a Bacterivorous Green Alga Reveals Evolutionary Causalities and Consequences of Phago-Mixotrophic Mode of Nutrition.</title>
        <authorList>
            <person name="Burns J.A."/>
            <person name="Paasch A."/>
            <person name="Narechania A."/>
            <person name="Kim E."/>
        </authorList>
    </citation>
    <scope>NUCLEOTIDE SEQUENCE [LARGE SCALE GENOMIC DNA]</scope>
    <source>
        <strain evidence="10 11">PLY_AMNH</strain>
    </source>
</reference>
<keyword evidence="3" id="KW-0479">Metal-binding</keyword>
<dbReference type="Pfam" id="PF16099">
    <property type="entry name" value="RMI1_C"/>
    <property type="match status" value="1"/>
</dbReference>
<evidence type="ECO:0000256" key="2">
    <source>
        <dbReference type="ARBA" id="ARBA00018987"/>
    </source>
</evidence>
<evidence type="ECO:0000256" key="3">
    <source>
        <dbReference type="ARBA" id="ARBA00022723"/>
    </source>
</evidence>
<sequence>MREHSNISAEFLALGIKLRNDWYDKCVEHLLSTHPSFGTSSLQDQVEQCYVQFLTCDMNTAGAGSLPNLQALHNTELPGRFVLQVDEMVNVGADAKERYKNTNSNTRCLKLSLTDGVARVQALEYRYITALHIHSPAGLKIAITDATVRRGMLLLQPDNVQILGGEVERLEKARSRFVEYWNLPPEQARSRAMLGRDGQPLPKPAAAAQVAWEVPLQRTAANPGTTQQPEAANGTLREEPVLAVGGMGEGDAGLAPGERWPQEESRPGSAFSEAVGGGVPSMAPAGQFPGRGQWKCQRCGEENVHPASHCEVCNAPRAPPSRRAEAMPAGIAQVGDPGRSDWERPGELSNSSGSANAHAAGAPGGPPAGFMGIRVGLVGTAEEQQHWEGGRAQMKAWGGPAAELGTEAAALGRGQSSDEGVRADLRRSLGRSSSTGKGGQSSDEGVGADLQRSGSFGRSSAVPHSDSSGLQAHARPGGGSGVAMGGEVGEDTSTSARPFQSASAVLRGAADAAGDQGQPSGGNFLSPLRGLLDRPTPRSRLKRLRRVEAPGDGRSKALHTPREPGGEERPEVVSVEQSSLLGGPHGNVANTERNPLLDERNPFLDDLQQQHAGAGAAQVAARDAFGSRSALVAGVSLGGALSRRRGAVAAAGLGQQSAARAPSPSAAAREIEADVDLTMDDGEERAATGEAENELPLQHLCQLHNRICSLPTTAFPYHTRVLGAVTKAVTLRHTNEVTKEPLPAFDFTILIEDATVSLTLAVSSSLVESLLGGDPTHITRGLAAKDRAVITKVVEVQAFFANFVGIMKVEVPTAEAVPVITSMDQVSASDARAEGWRMLRRLQRSTQHAIA</sequence>
<dbReference type="PROSITE" id="PS50199">
    <property type="entry name" value="ZF_RANBP2_2"/>
    <property type="match status" value="1"/>
</dbReference>
<dbReference type="SMART" id="SM01161">
    <property type="entry name" value="DUF1767"/>
    <property type="match status" value="1"/>
</dbReference>
<protein>
    <recommendedName>
        <fullName evidence="2">RecQ-mediated genome instability protein 1</fullName>
    </recommendedName>
    <alternativeName>
        <fullName evidence="6">BLM-associated protein of 75 kDa homolog</fullName>
    </alternativeName>
</protein>
<evidence type="ECO:0000256" key="1">
    <source>
        <dbReference type="ARBA" id="ARBA00006395"/>
    </source>
</evidence>
<name>A0AAE0BIT9_9CHLO</name>
<evidence type="ECO:0000256" key="4">
    <source>
        <dbReference type="ARBA" id="ARBA00022771"/>
    </source>
</evidence>
<feature type="region of interest" description="Disordered" evidence="8">
    <location>
        <begin position="427"/>
        <end position="593"/>
    </location>
</feature>
<dbReference type="FunFam" id="2.40.50.770:FF:000004">
    <property type="entry name" value="RecQ-mediated instability protein (DUF1767)"/>
    <property type="match status" value="1"/>
</dbReference>
<dbReference type="InterPro" id="IPR013894">
    <property type="entry name" value="RMI1_OB"/>
</dbReference>
<evidence type="ECO:0000313" key="10">
    <source>
        <dbReference type="EMBL" id="KAK3236804.1"/>
    </source>
</evidence>
<evidence type="ECO:0000256" key="8">
    <source>
        <dbReference type="SAM" id="MobiDB-lite"/>
    </source>
</evidence>
<keyword evidence="4 7" id="KW-0863">Zinc-finger</keyword>
<dbReference type="PANTHER" id="PTHR14790:SF15">
    <property type="entry name" value="RECQ-MEDIATED GENOME INSTABILITY PROTEIN 1"/>
    <property type="match status" value="1"/>
</dbReference>
<dbReference type="Proteomes" id="UP001190700">
    <property type="component" value="Unassembled WGS sequence"/>
</dbReference>
<proteinExistence type="inferred from homology"/>
<dbReference type="InterPro" id="IPR032199">
    <property type="entry name" value="RMI1_C"/>
</dbReference>
<dbReference type="EMBL" id="LGRX02034838">
    <property type="protein sequence ID" value="KAK3236804.1"/>
    <property type="molecule type" value="Genomic_DNA"/>
</dbReference>